<protein>
    <recommendedName>
        <fullName evidence="2">AB hydrolase-1 domain-containing protein</fullName>
    </recommendedName>
</protein>
<dbReference type="AlphaFoldDB" id="X1EQX6"/>
<dbReference type="SUPFAM" id="SSF53474">
    <property type="entry name" value="alpha/beta-Hydrolases"/>
    <property type="match status" value="1"/>
</dbReference>
<evidence type="ECO:0000313" key="1">
    <source>
        <dbReference type="EMBL" id="GAH22735.1"/>
    </source>
</evidence>
<organism evidence="1">
    <name type="scientific">marine sediment metagenome</name>
    <dbReference type="NCBI Taxonomy" id="412755"/>
    <lineage>
        <taxon>unclassified sequences</taxon>
        <taxon>metagenomes</taxon>
        <taxon>ecological metagenomes</taxon>
    </lineage>
</organism>
<dbReference type="Gene3D" id="3.40.50.1820">
    <property type="entry name" value="alpha/beta hydrolase"/>
    <property type="match status" value="1"/>
</dbReference>
<gene>
    <name evidence="1" type="ORF">S01H4_67403</name>
</gene>
<proteinExistence type="predicted"/>
<feature type="non-terminal residue" evidence="1">
    <location>
        <position position="1"/>
    </location>
</feature>
<reference evidence="1" key="1">
    <citation type="journal article" date="2014" name="Front. Microbiol.">
        <title>High frequency of phylogenetically diverse reductive dehalogenase-homologous genes in deep subseafloor sedimentary metagenomes.</title>
        <authorList>
            <person name="Kawai M."/>
            <person name="Futagami T."/>
            <person name="Toyoda A."/>
            <person name="Takaki Y."/>
            <person name="Nishi S."/>
            <person name="Hori S."/>
            <person name="Arai W."/>
            <person name="Tsubouchi T."/>
            <person name="Morono Y."/>
            <person name="Uchiyama I."/>
            <person name="Ito T."/>
            <person name="Fujiyama A."/>
            <person name="Inagaki F."/>
            <person name="Takami H."/>
        </authorList>
    </citation>
    <scope>NUCLEOTIDE SEQUENCE</scope>
    <source>
        <strain evidence="1">Expedition CK06-06</strain>
    </source>
</reference>
<accession>X1EQX6</accession>
<evidence type="ECO:0008006" key="2">
    <source>
        <dbReference type="Google" id="ProtNLM"/>
    </source>
</evidence>
<feature type="non-terminal residue" evidence="1">
    <location>
        <position position="34"/>
    </location>
</feature>
<sequence>AKYRIISMDMRGHGRTAVEGEPYGYDADTMASDF</sequence>
<comment type="caution">
    <text evidence="1">The sequence shown here is derived from an EMBL/GenBank/DDBJ whole genome shotgun (WGS) entry which is preliminary data.</text>
</comment>
<dbReference type="EMBL" id="BART01042387">
    <property type="protein sequence ID" value="GAH22735.1"/>
    <property type="molecule type" value="Genomic_DNA"/>
</dbReference>
<name>X1EQX6_9ZZZZ</name>
<dbReference type="InterPro" id="IPR029058">
    <property type="entry name" value="AB_hydrolase_fold"/>
</dbReference>